<evidence type="ECO:0000313" key="3">
    <source>
        <dbReference type="Proteomes" id="UP000236724"/>
    </source>
</evidence>
<reference evidence="2 3" key="1">
    <citation type="submission" date="2016-10" db="EMBL/GenBank/DDBJ databases">
        <authorList>
            <person name="de Groot N.N."/>
        </authorList>
    </citation>
    <scope>NUCLEOTIDE SEQUENCE [LARGE SCALE GENOMIC DNA]</scope>
    <source>
        <strain evidence="2">MBHS1</strain>
    </source>
</reference>
<dbReference type="Gene3D" id="3.30.1360.70">
    <property type="entry name" value="Arginyl tRNA synthetase N-terminal domain"/>
    <property type="match status" value="1"/>
</dbReference>
<protein>
    <submittedName>
        <fullName evidence="2">Arginine--tRNA ligase</fullName>
        <ecNumber evidence="2">6.1.1.19</ecNumber>
    </submittedName>
</protein>
<dbReference type="SMART" id="SM01016">
    <property type="entry name" value="Arg_tRNA_synt_N"/>
    <property type="match status" value="1"/>
</dbReference>
<dbReference type="Pfam" id="PF03485">
    <property type="entry name" value="Arg_tRNA_synt_N"/>
    <property type="match status" value="1"/>
</dbReference>
<keyword evidence="3" id="KW-1185">Reference proteome</keyword>
<dbReference type="InterPro" id="IPR005148">
    <property type="entry name" value="Arg-tRNA-synth_N"/>
</dbReference>
<dbReference type="Proteomes" id="UP000236724">
    <property type="component" value="Unassembled WGS sequence"/>
</dbReference>
<dbReference type="GO" id="GO:0005737">
    <property type="term" value="C:cytoplasm"/>
    <property type="evidence" value="ECO:0007669"/>
    <property type="project" value="InterPro"/>
</dbReference>
<dbReference type="GO" id="GO:0005524">
    <property type="term" value="F:ATP binding"/>
    <property type="evidence" value="ECO:0007669"/>
    <property type="project" value="InterPro"/>
</dbReference>
<dbReference type="AlphaFoldDB" id="A0A1H6FCW4"/>
<evidence type="ECO:0000313" key="2">
    <source>
        <dbReference type="EMBL" id="SEH06855.1"/>
    </source>
</evidence>
<accession>A0A1H6FCW4</accession>
<name>A0A1H6FCW4_9GAMM</name>
<gene>
    <name evidence="2" type="primary">argS_4</name>
    <name evidence="2" type="ORF">MBHS_02721</name>
</gene>
<dbReference type="EMBL" id="FMSV02000509">
    <property type="protein sequence ID" value="SEH06855.1"/>
    <property type="molecule type" value="Genomic_DNA"/>
</dbReference>
<proteinExistence type="predicted"/>
<dbReference type="InterPro" id="IPR036695">
    <property type="entry name" value="Arg-tRNA-synth_N_sf"/>
</dbReference>
<organism evidence="2 3">
    <name type="scientific">Candidatus Venteria ishoeyi</name>
    <dbReference type="NCBI Taxonomy" id="1899563"/>
    <lineage>
        <taxon>Bacteria</taxon>
        <taxon>Pseudomonadati</taxon>
        <taxon>Pseudomonadota</taxon>
        <taxon>Gammaproteobacteria</taxon>
        <taxon>Thiotrichales</taxon>
        <taxon>Thiotrichaceae</taxon>
        <taxon>Venteria</taxon>
    </lineage>
</organism>
<dbReference type="SUPFAM" id="SSF55190">
    <property type="entry name" value="Arginyl-tRNA synthetase (ArgRS), N-terminal 'additional' domain"/>
    <property type="match status" value="1"/>
</dbReference>
<dbReference type="EC" id="6.1.1.19" evidence="2"/>
<evidence type="ECO:0000259" key="1">
    <source>
        <dbReference type="SMART" id="SM01016"/>
    </source>
</evidence>
<keyword evidence="2" id="KW-0436">Ligase</keyword>
<dbReference type="GO" id="GO:0004814">
    <property type="term" value="F:arginine-tRNA ligase activity"/>
    <property type="evidence" value="ECO:0007669"/>
    <property type="project" value="UniProtKB-EC"/>
</dbReference>
<dbReference type="GO" id="GO:0006420">
    <property type="term" value="P:arginyl-tRNA aminoacylation"/>
    <property type="evidence" value="ECO:0007669"/>
    <property type="project" value="InterPro"/>
</dbReference>
<sequence>MKAHLTHLFEQALEQLKKDGLFSADTDVLPQINHTRDARFGDFACNLAMQLAKPAKQNPRVLAEKIIAALPASEHVDKVEIAGPGFY</sequence>
<feature type="domain" description="Arginyl tRNA synthetase N-terminal" evidence="1">
    <location>
        <begin position="3"/>
        <end position="86"/>
    </location>
</feature>